<dbReference type="GO" id="GO:0003677">
    <property type="term" value="F:DNA binding"/>
    <property type="evidence" value="ECO:0007669"/>
    <property type="project" value="UniProtKB-KW"/>
</dbReference>
<comment type="caution">
    <text evidence="6">The sequence shown here is derived from an EMBL/GenBank/DDBJ whole genome shotgun (WGS) entry which is preliminary data.</text>
</comment>
<dbReference type="PROSITE" id="PS50944">
    <property type="entry name" value="HTH_DTXR"/>
    <property type="match status" value="1"/>
</dbReference>
<feature type="domain" description="HTH dtxR-type" evidence="5">
    <location>
        <begin position="1"/>
        <end position="62"/>
    </location>
</feature>
<dbReference type="PANTHER" id="PTHR33238">
    <property type="entry name" value="IRON (METAL) DEPENDENT REPRESSOR, DTXR FAMILY"/>
    <property type="match status" value="1"/>
</dbReference>
<dbReference type="SMART" id="SM00529">
    <property type="entry name" value="HTH_DTXR"/>
    <property type="match status" value="1"/>
</dbReference>
<gene>
    <name evidence="6" type="ORF">ACFR9T_05285</name>
</gene>
<dbReference type="Proteomes" id="UP001597185">
    <property type="component" value="Unassembled WGS sequence"/>
</dbReference>
<evidence type="ECO:0000256" key="3">
    <source>
        <dbReference type="ARBA" id="ARBA00023125"/>
    </source>
</evidence>
<dbReference type="Pfam" id="PF01325">
    <property type="entry name" value="Fe_dep_repress"/>
    <property type="match status" value="1"/>
</dbReference>
<dbReference type="PANTHER" id="PTHR33238:SF7">
    <property type="entry name" value="IRON-DEPENDENT TRANSCRIPTIONAL REGULATOR"/>
    <property type="match status" value="1"/>
</dbReference>
<proteinExistence type="inferred from homology"/>
<dbReference type="EMBL" id="JBHUDB010000001">
    <property type="protein sequence ID" value="MFD1570000.1"/>
    <property type="molecule type" value="Genomic_DNA"/>
</dbReference>
<dbReference type="InterPro" id="IPR022689">
    <property type="entry name" value="Iron_dep_repressor"/>
</dbReference>
<dbReference type="InterPro" id="IPR050536">
    <property type="entry name" value="DtxR_MntR_Metal-Reg"/>
</dbReference>
<keyword evidence="3" id="KW-0238">DNA-binding</keyword>
<evidence type="ECO:0000256" key="2">
    <source>
        <dbReference type="ARBA" id="ARBA00023015"/>
    </source>
</evidence>
<dbReference type="InterPro" id="IPR036390">
    <property type="entry name" value="WH_DNA-bd_sf"/>
</dbReference>
<dbReference type="AlphaFoldDB" id="A0ABD6BZG9"/>
<sequence>MGDDARYLLVVYVAEQRDAEPVSPGAIADAVGRSPAATTEMLQRLDDRGLVAHEPYEGATLTAEGRETATELYDTYATLSRFFETVLGLDDYEEEAMELAGTVSPVVAERLASTLPLDADAAASEEHLLASDS</sequence>
<dbReference type="InterPro" id="IPR022687">
    <property type="entry name" value="HTH_DTXR"/>
</dbReference>
<protein>
    <submittedName>
        <fullName evidence="6">Metal-dependent transcriptional regulator</fullName>
    </submittedName>
</protein>
<keyword evidence="4" id="KW-0804">Transcription</keyword>
<evidence type="ECO:0000256" key="1">
    <source>
        <dbReference type="ARBA" id="ARBA00007871"/>
    </source>
</evidence>
<evidence type="ECO:0000256" key="4">
    <source>
        <dbReference type="ARBA" id="ARBA00023163"/>
    </source>
</evidence>
<comment type="similarity">
    <text evidence="1">Belongs to the DtxR/MntR family.</text>
</comment>
<dbReference type="InterPro" id="IPR036388">
    <property type="entry name" value="WH-like_DNA-bd_sf"/>
</dbReference>
<dbReference type="Gene3D" id="1.10.10.10">
    <property type="entry name" value="Winged helix-like DNA-binding domain superfamily/Winged helix DNA-binding domain"/>
    <property type="match status" value="1"/>
</dbReference>
<keyword evidence="7" id="KW-1185">Reference proteome</keyword>
<evidence type="ECO:0000313" key="7">
    <source>
        <dbReference type="Proteomes" id="UP001597185"/>
    </source>
</evidence>
<organism evidence="6 7">
    <name type="scientific">Halorubrum laminariae</name>
    <dbReference type="NCBI Taxonomy" id="1433523"/>
    <lineage>
        <taxon>Archaea</taxon>
        <taxon>Methanobacteriati</taxon>
        <taxon>Methanobacteriota</taxon>
        <taxon>Stenosarchaea group</taxon>
        <taxon>Halobacteria</taxon>
        <taxon>Halobacteriales</taxon>
        <taxon>Haloferacaceae</taxon>
        <taxon>Halorubrum</taxon>
    </lineage>
</organism>
<dbReference type="RefSeq" id="WP_256416706.1">
    <property type="nucleotide sequence ID" value="NZ_JANHDL010000001.1"/>
</dbReference>
<accession>A0ABD6BZG9</accession>
<evidence type="ECO:0000259" key="5">
    <source>
        <dbReference type="PROSITE" id="PS50944"/>
    </source>
</evidence>
<dbReference type="InterPro" id="IPR001367">
    <property type="entry name" value="Fe_dep_repressor"/>
</dbReference>
<keyword evidence="2" id="KW-0805">Transcription regulation</keyword>
<name>A0ABD6BZG9_9EURY</name>
<dbReference type="Pfam" id="PF02742">
    <property type="entry name" value="Fe_dep_repr_C"/>
    <property type="match status" value="1"/>
</dbReference>
<dbReference type="SUPFAM" id="SSF46785">
    <property type="entry name" value="Winged helix' DNA-binding domain"/>
    <property type="match status" value="1"/>
</dbReference>
<evidence type="ECO:0000313" key="6">
    <source>
        <dbReference type="EMBL" id="MFD1570000.1"/>
    </source>
</evidence>
<reference evidence="6 7" key="1">
    <citation type="journal article" date="2019" name="Int. J. Syst. Evol. Microbiol.">
        <title>The Global Catalogue of Microorganisms (GCM) 10K type strain sequencing project: providing services to taxonomists for standard genome sequencing and annotation.</title>
        <authorList>
            <consortium name="The Broad Institute Genomics Platform"/>
            <consortium name="The Broad Institute Genome Sequencing Center for Infectious Disease"/>
            <person name="Wu L."/>
            <person name="Ma J."/>
        </authorList>
    </citation>
    <scope>NUCLEOTIDE SEQUENCE [LARGE SCALE GENOMIC DNA]</scope>
    <source>
        <strain evidence="6 7">CGMCC 1.12689</strain>
    </source>
</reference>